<proteinExistence type="predicted"/>
<dbReference type="Proteomes" id="UP000034793">
    <property type="component" value="Unassembled WGS sequence"/>
</dbReference>
<dbReference type="CDD" id="cd16913">
    <property type="entry name" value="YkuD_like"/>
    <property type="match status" value="1"/>
</dbReference>
<evidence type="ECO:0000259" key="7">
    <source>
        <dbReference type="PROSITE" id="PS52029"/>
    </source>
</evidence>
<dbReference type="PROSITE" id="PS52029">
    <property type="entry name" value="LD_TPASE"/>
    <property type="match status" value="1"/>
</dbReference>
<evidence type="ECO:0000256" key="2">
    <source>
        <dbReference type="ARBA" id="ARBA00022679"/>
    </source>
</evidence>
<dbReference type="Pfam" id="PF03734">
    <property type="entry name" value="YkuD"/>
    <property type="match status" value="1"/>
</dbReference>
<reference evidence="8 9" key="1">
    <citation type="journal article" date="2015" name="Nature">
        <title>rRNA introns, odd ribosomes, and small enigmatic genomes across a large radiation of phyla.</title>
        <authorList>
            <person name="Brown C.T."/>
            <person name="Hug L.A."/>
            <person name="Thomas B.C."/>
            <person name="Sharon I."/>
            <person name="Castelle C.J."/>
            <person name="Singh A."/>
            <person name="Wilkins M.J."/>
            <person name="Williams K.H."/>
            <person name="Banfield J.F."/>
        </authorList>
    </citation>
    <scope>NUCLEOTIDE SEQUENCE [LARGE SCALE GENOMIC DNA]</scope>
</reference>
<evidence type="ECO:0000256" key="4">
    <source>
        <dbReference type="ARBA" id="ARBA00022984"/>
    </source>
</evidence>
<organism evidence="8 9">
    <name type="scientific">Candidatus Woesebacteria bacterium GW2011_GWA1_39_8</name>
    <dbReference type="NCBI Taxonomy" id="1618552"/>
    <lineage>
        <taxon>Bacteria</taxon>
        <taxon>Candidatus Woeseibacteriota</taxon>
    </lineage>
</organism>
<comment type="caution">
    <text evidence="8">The sequence shown here is derived from an EMBL/GenBank/DDBJ whole genome shotgun (WGS) entry which is preliminary data.</text>
</comment>
<feature type="active site" description="Proton donor/acceptor" evidence="6">
    <location>
        <position position="75"/>
    </location>
</feature>
<evidence type="ECO:0000256" key="3">
    <source>
        <dbReference type="ARBA" id="ARBA00022960"/>
    </source>
</evidence>
<name>A0A0G0PPS1_9BACT</name>
<dbReference type="InterPro" id="IPR050979">
    <property type="entry name" value="LD-transpeptidase"/>
</dbReference>
<dbReference type="InterPro" id="IPR038063">
    <property type="entry name" value="Transpep_catalytic_dom"/>
</dbReference>
<keyword evidence="2" id="KW-0808">Transferase</keyword>
<dbReference type="GO" id="GO:0008360">
    <property type="term" value="P:regulation of cell shape"/>
    <property type="evidence" value="ECO:0007669"/>
    <property type="project" value="UniProtKB-UniRule"/>
</dbReference>
<feature type="active site" description="Nucleophile" evidence="6">
    <location>
        <position position="91"/>
    </location>
</feature>
<gene>
    <name evidence="8" type="ORF">UT61_C0012G0014</name>
</gene>
<keyword evidence="5 6" id="KW-0961">Cell wall biogenesis/degradation</keyword>
<keyword evidence="3 6" id="KW-0133">Cell shape</keyword>
<comment type="pathway">
    <text evidence="1 6">Cell wall biogenesis; peptidoglycan biosynthesis.</text>
</comment>
<dbReference type="GO" id="GO:0016740">
    <property type="term" value="F:transferase activity"/>
    <property type="evidence" value="ECO:0007669"/>
    <property type="project" value="UniProtKB-KW"/>
</dbReference>
<protein>
    <submittedName>
        <fullName evidence="8">ErfK/YbiS/YcfS/YnhG family protein</fullName>
    </submittedName>
</protein>
<dbReference type="PATRIC" id="fig|1618552.3.peg.470"/>
<evidence type="ECO:0000313" key="9">
    <source>
        <dbReference type="Proteomes" id="UP000034793"/>
    </source>
</evidence>
<dbReference type="PANTHER" id="PTHR30582:SF2">
    <property type="entry name" value="L,D-TRANSPEPTIDASE YCIB-RELATED"/>
    <property type="match status" value="1"/>
</dbReference>
<dbReference type="GO" id="GO:0071972">
    <property type="term" value="F:peptidoglycan L,D-transpeptidase activity"/>
    <property type="evidence" value="ECO:0007669"/>
    <property type="project" value="TreeGrafter"/>
</dbReference>
<dbReference type="PANTHER" id="PTHR30582">
    <property type="entry name" value="L,D-TRANSPEPTIDASE"/>
    <property type="match status" value="1"/>
</dbReference>
<dbReference type="GO" id="GO:0071555">
    <property type="term" value="P:cell wall organization"/>
    <property type="evidence" value="ECO:0007669"/>
    <property type="project" value="UniProtKB-UniRule"/>
</dbReference>
<sequence>MLYAWEGDNLFLKTPVSTGLAWWPTPTGEFHIWAKLRATTMEGGEGNYYYNLPNVPYVMYLESDQVPAAKGYGLHGTYWHNDFGNPRSHGCVNLPTTIAKELYYWVSPEILSGKSSVYANDTNQGTRVVIHE</sequence>
<feature type="domain" description="L,D-TPase catalytic" evidence="7">
    <location>
        <begin position="1"/>
        <end position="131"/>
    </location>
</feature>
<dbReference type="UniPathway" id="UPA00219"/>
<dbReference type="SUPFAM" id="SSF141523">
    <property type="entry name" value="L,D-transpeptidase catalytic domain-like"/>
    <property type="match status" value="1"/>
</dbReference>
<dbReference type="AlphaFoldDB" id="A0A0G0PPS1"/>
<accession>A0A0G0PPS1</accession>
<dbReference type="GO" id="GO:0018104">
    <property type="term" value="P:peptidoglycan-protein cross-linking"/>
    <property type="evidence" value="ECO:0007669"/>
    <property type="project" value="TreeGrafter"/>
</dbReference>
<keyword evidence="4 6" id="KW-0573">Peptidoglycan synthesis</keyword>
<dbReference type="InterPro" id="IPR005490">
    <property type="entry name" value="LD_TPept_cat_dom"/>
</dbReference>
<evidence type="ECO:0000256" key="1">
    <source>
        <dbReference type="ARBA" id="ARBA00004752"/>
    </source>
</evidence>
<evidence type="ECO:0000256" key="6">
    <source>
        <dbReference type="PROSITE-ProRule" id="PRU01373"/>
    </source>
</evidence>
<evidence type="ECO:0000313" key="8">
    <source>
        <dbReference type="EMBL" id="KKR30144.1"/>
    </source>
</evidence>
<evidence type="ECO:0000256" key="5">
    <source>
        <dbReference type="ARBA" id="ARBA00023316"/>
    </source>
</evidence>
<dbReference type="Gene3D" id="2.40.440.10">
    <property type="entry name" value="L,D-transpeptidase catalytic domain-like"/>
    <property type="match status" value="1"/>
</dbReference>
<dbReference type="GO" id="GO:0005576">
    <property type="term" value="C:extracellular region"/>
    <property type="evidence" value="ECO:0007669"/>
    <property type="project" value="TreeGrafter"/>
</dbReference>
<dbReference type="EMBL" id="LBXL01000012">
    <property type="protein sequence ID" value="KKR30144.1"/>
    <property type="molecule type" value="Genomic_DNA"/>
</dbReference>